<name>A0A3Q0QVD9_AMPCI</name>
<dbReference type="Proteomes" id="UP000261340">
    <property type="component" value="Unplaced"/>
</dbReference>
<reference evidence="1" key="1">
    <citation type="submission" date="2025-08" db="UniProtKB">
        <authorList>
            <consortium name="Ensembl"/>
        </authorList>
    </citation>
    <scope>IDENTIFICATION</scope>
</reference>
<organism evidence="1 2">
    <name type="scientific">Amphilophus citrinellus</name>
    <name type="common">Midas cichlid</name>
    <name type="synonym">Cichlasoma citrinellum</name>
    <dbReference type="NCBI Taxonomy" id="61819"/>
    <lineage>
        <taxon>Eukaryota</taxon>
        <taxon>Metazoa</taxon>
        <taxon>Chordata</taxon>
        <taxon>Craniata</taxon>
        <taxon>Vertebrata</taxon>
        <taxon>Euteleostomi</taxon>
        <taxon>Actinopterygii</taxon>
        <taxon>Neopterygii</taxon>
        <taxon>Teleostei</taxon>
        <taxon>Neoteleostei</taxon>
        <taxon>Acanthomorphata</taxon>
        <taxon>Ovalentaria</taxon>
        <taxon>Cichlomorphae</taxon>
        <taxon>Cichliformes</taxon>
        <taxon>Cichlidae</taxon>
        <taxon>New World cichlids</taxon>
        <taxon>Cichlasomatinae</taxon>
        <taxon>Heroini</taxon>
        <taxon>Amphilophus</taxon>
    </lineage>
</organism>
<evidence type="ECO:0000313" key="1">
    <source>
        <dbReference type="Ensembl" id="ENSACIP00000001136.1"/>
    </source>
</evidence>
<sequence>MDGLLSFFFFPFIHSGIRMPVTPTHLYVDFNTDSNENIRALLCTNACLAVSPNCAGSLLLSI</sequence>
<evidence type="ECO:0000313" key="2">
    <source>
        <dbReference type="Proteomes" id="UP000261340"/>
    </source>
</evidence>
<keyword evidence="2" id="KW-1185">Reference proteome</keyword>
<dbReference type="AlphaFoldDB" id="A0A3Q0QVD9"/>
<protein>
    <submittedName>
        <fullName evidence="1">Uncharacterized protein</fullName>
    </submittedName>
</protein>
<reference evidence="1" key="2">
    <citation type="submission" date="2025-09" db="UniProtKB">
        <authorList>
            <consortium name="Ensembl"/>
        </authorList>
    </citation>
    <scope>IDENTIFICATION</scope>
</reference>
<accession>A0A3Q0QVD9</accession>
<proteinExistence type="predicted"/>
<dbReference type="Ensembl" id="ENSACIT00000001188.1">
    <property type="protein sequence ID" value="ENSACIP00000001136.1"/>
    <property type="gene ID" value="ENSACIG00000000959.1"/>
</dbReference>